<dbReference type="SUPFAM" id="SSF53474">
    <property type="entry name" value="alpha/beta-Hydrolases"/>
    <property type="match status" value="1"/>
</dbReference>
<gene>
    <name evidence="3" type="ORF">M747DRAFT_236222</name>
</gene>
<dbReference type="Pfam" id="PF12697">
    <property type="entry name" value="Abhydrolase_6"/>
    <property type="match status" value="1"/>
</dbReference>
<dbReference type="PANTHER" id="PTHR12277:SF81">
    <property type="entry name" value="PROTEIN ABHD13"/>
    <property type="match status" value="1"/>
</dbReference>
<keyword evidence="1" id="KW-0812">Transmembrane</keyword>
<dbReference type="Gene3D" id="3.40.50.1820">
    <property type="entry name" value="alpha/beta hydrolase"/>
    <property type="match status" value="1"/>
</dbReference>
<dbReference type="VEuPathDB" id="FungiDB:M747DRAFT_236222"/>
<dbReference type="InterPro" id="IPR000073">
    <property type="entry name" value="AB_hydrolase_1"/>
</dbReference>
<keyword evidence="3" id="KW-0378">Hydrolase</keyword>
<proteinExistence type="predicted"/>
<dbReference type="InterPro" id="IPR029058">
    <property type="entry name" value="AB_hydrolase_fold"/>
</dbReference>
<feature type="domain" description="AB hydrolase-1" evidence="2">
    <location>
        <begin position="128"/>
        <end position="351"/>
    </location>
</feature>
<name>A0A370C1J1_ASPNG</name>
<sequence>MAKLCTAYCRPIAAMVELQPIFKKAYWALAAGGIFYAIFVCAMTYPVVQRLTSSLTATKETQVQPFKLVTPDNETLYGWHLLPLQLCHEHEEELNANEPDGPADDYTKTTAFKLLKNDPNARVVVSFHGNAAHLASAQRPDIYRQVLGLSTPQNPVHVFAIDYRGFGLSTGSPTEEGLITDGVSLLNYLTSNPLNISPSRIVIMGQSLGTAVSAAVAERFAFGSPDPTAIQPALKNPEPFAGVILLASFSNVPSLIDSYSLKGITPPMLSLLANYPRVHNWAKSHIVDRWDTAGRVARLSGVNTTIVKDDPNPAYANKGLDLFIIHAANDVEIPWQEGRRVWVAATGEDIPGAPGRIVHERKDSNGPNEVQIWENQSTKDNAVVKRVRWERVSHGEANDELQGHNRVATFSVAALSVMRAFEKARCQRNRENPLIRQANQEGVWGRVDAAEESVFTRYCYEQGMEDPIPVVQYYEMFWTLVLLSERTKEAQ</sequence>
<evidence type="ECO:0000259" key="2">
    <source>
        <dbReference type="Pfam" id="PF12697"/>
    </source>
</evidence>
<reference evidence="3 4" key="1">
    <citation type="submission" date="2018-07" db="EMBL/GenBank/DDBJ databases">
        <title>Section-level genome sequencing of Aspergillus section Nigri to investigate inter- and intra-species variation.</title>
        <authorList>
            <consortium name="DOE Joint Genome Institute"/>
            <person name="Vesth T.C."/>
            <person name="Nybo J.L."/>
            <person name="Theobald S."/>
            <person name="Frisvad J.C."/>
            <person name="Larsen T.O."/>
            <person name="Nielsen K.F."/>
            <person name="Hoof J.B."/>
            <person name="Brandl J."/>
            <person name="Salamov A."/>
            <person name="Riley R."/>
            <person name="Gladden J.M."/>
            <person name="Phatale P."/>
            <person name="Nielsen M.T."/>
            <person name="Lyhne E.K."/>
            <person name="Kogle M.E."/>
            <person name="Strasser K."/>
            <person name="McDonnell E."/>
            <person name="Barry K."/>
            <person name="Clum A."/>
            <person name="Chen C."/>
            <person name="Nolan M."/>
            <person name="Sandor L."/>
            <person name="Kuo A."/>
            <person name="Lipzen A."/>
            <person name="Hainaut M."/>
            <person name="Drula E."/>
            <person name="Tsang A."/>
            <person name="Magnuson J.K."/>
            <person name="Henrissat B."/>
            <person name="Wiebenga A."/>
            <person name="Simmons B.A."/>
            <person name="Makela M.R."/>
            <person name="De vries R.P."/>
            <person name="Grigoriev I.V."/>
            <person name="Mortensen U.H."/>
            <person name="Baker S.E."/>
            <person name="Andersen M.R."/>
        </authorList>
    </citation>
    <scope>NUCLEOTIDE SEQUENCE [LARGE SCALE GENOMIC DNA]</scope>
    <source>
        <strain evidence="3 4">ATCC 13496</strain>
    </source>
</reference>
<evidence type="ECO:0000313" key="3">
    <source>
        <dbReference type="EMBL" id="RDH20909.1"/>
    </source>
</evidence>
<dbReference type="EMBL" id="KZ851912">
    <property type="protein sequence ID" value="RDH20909.1"/>
    <property type="molecule type" value="Genomic_DNA"/>
</dbReference>
<evidence type="ECO:0000256" key="1">
    <source>
        <dbReference type="SAM" id="Phobius"/>
    </source>
</evidence>
<feature type="transmembrane region" description="Helical" evidence="1">
    <location>
        <begin position="25"/>
        <end position="48"/>
    </location>
</feature>
<keyword evidence="1" id="KW-1133">Transmembrane helix</keyword>
<organism evidence="3 4">
    <name type="scientific">Aspergillus niger ATCC 13496</name>
    <dbReference type="NCBI Taxonomy" id="1353008"/>
    <lineage>
        <taxon>Eukaryota</taxon>
        <taxon>Fungi</taxon>
        <taxon>Dikarya</taxon>
        <taxon>Ascomycota</taxon>
        <taxon>Pezizomycotina</taxon>
        <taxon>Eurotiomycetes</taxon>
        <taxon>Eurotiomycetidae</taxon>
        <taxon>Eurotiales</taxon>
        <taxon>Aspergillaceae</taxon>
        <taxon>Aspergillus</taxon>
        <taxon>Aspergillus subgen. Circumdati</taxon>
    </lineage>
</organism>
<dbReference type="GO" id="GO:0016787">
    <property type="term" value="F:hydrolase activity"/>
    <property type="evidence" value="ECO:0007669"/>
    <property type="project" value="UniProtKB-KW"/>
</dbReference>
<dbReference type="AlphaFoldDB" id="A0A370C1J1"/>
<evidence type="ECO:0000313" key="4">
    <source>
        <dbReference type="Proteomes" id="UP000253845"/>
    </source>
</evidence>
<accession>A0A370C1J1</accession>
<dbReference type="PANTHER" id="PTHR12277">
    <property type="entry name" value="ALPHA/BETA HYDROLASE DOMAIN-CONTAINING PROTEIN"/>
    <property type="match status" value="1"/>
</dbReference>
<keyword evidence="1" id="KW-0472">Membrane</keyword>
<protein>
    <submittedName>
        <fullName evidence="3">Alpha/beta-hydrolase</fullName>
    </submittedName>
</protein>
<dbReference type="Proteomes" id="UP000253845">
    <property type="component" value="Unassembled WGS sequence"/>
</dbReference>